<feature type="signal peptide" evidence="1">
    <location>
        <begin position="1"/>
        <end position="19"/>
    </location>
</feature>
<dbReference type="EMBL" id="CATQJA010002036">
    <property type="protein sequence ID" value="CAJ0569484.1"/>
    <property type="molecule type" value="Genomic_DNA"/>
</dbReference>
<reference evidence="2" key="1">
    <citation type="submission" date="2023-06" db="EMBL/GenBank/DDBJ databases">
        <authorList>
            <person name="Delattre M."/>
        </authorList>
    </citation>
    <scope>NUCLEOTIDE SEQUENCE</scope>
    <source>
        <strain evidence="2">AF72</strain>
    </source>
</reference>
<gene>
    <name evidence="2" type="ORF">MSPICULIGERA_LOCUS7963</name>
</gene>
<name>A0AA36FWI3_9BILA</name>
<accession>A0AA36FWI3</accession>
<sequence>MQIFLTLCVFLIGLSYGLAQVITIKLTETDASFVLDGTRLEDSKTIMLLVETDDNSMIMLNSWFASQNATSFLIQDGITNYSSTALPSEAVFQQNLALDNLELNKDYQFWMIFRSLEGKNLTDPVLSTERTIYYIPNAIEDYQVSRN</sequence>
<evidence type="ECO:0000313" key="3">
    <source>
        <dbReference type="Proteomes" id="UP001177023"/>
    </source>
</evidence>
<feature type="chain" id="PRO_5041377217" evidence="1">
    <location>
        <begin position="20"/>
        <end position="147"/>
    </location>
</feature>
<feature type="non-terminal residue" evidence="2">
    <location>
        <position position="1"/>
    </location>
</feature>
<dbReference type="Proteomes" id="UP001177023">
    <property type="component" value="Unassembled WGS sequence"/>
</dbReference>
<organism evidence="2 3">
    <name type="scientific">Mesorhabditis spiculigera</name>
    <dbReference type="NCBI Taxonomy" id="96644"/>
    <lineage>
        <taxon>Eukaryota</taxon>
        <taxon>Metazoa</taxon>
        <taxon>Ecdysozoa</taxon>
        <taxon>Nematoda</taxon>
        <taxon>Chromadorea</taxon>
        <taxon>Rhabditida</taxon>
        <taxon>Rhabditina</taxon>
        <taxon>Rhabditomorpha</taxon>
        <taxon>Rhabditoidea</taxon>
        <taxon>Rhabditidae</taxon>
        <taxon>Mesorhabditinae</taxon>
        <taxon>Mesorhabditis</taxon>
    </lineage>
</organism>
<proteinExistence type="predicted"/>
<evidence type="ECO:0000256" key="1">
    <source>
        <dbReference type="SAM" id="SignalP"/>
    </source>
</evidence>
<comment type="caution">
    <text evidence="2">The sequence shown here is derived from an EMBL/GenBank/DDBJ whole genome shotgun (WGS) entry which is preliminary data.</text>
</comment>
<evidence type="ECO:0000313" key="2">
    <source>
        <dbReference type="EMBL" id="CAJ0569484.1"/>
    </source>
</evidence>
<protein>
    <submittedName>
        <fullName evidence="2">Uncharacterized protein</fullName>
    </submittedName>
</protein>
<keyword evidence="3" id="KW-1185">Reference proteome</keyword>
<dbReference type="AlphaFoldDB" id="A0AA36FWI3"/>
<keyword evidence="1" id="KW-0732">Signal</keyword>